<evidence type="ECO:0000313" key="1">
    <source>
        <dbReference type="EMBL" id="KAK7276243.1"/>
    </source>
</evidence>
<keyword evidence="2" id="KW-1185">Reference proteome</keyword>
<evidence type="ECO:0000313" key="2">
    <source>
        <dbReference type="Proteomes" id="UP001372338"/>
    </source>
</evidence>
<reference evidence="1 2" key="1">
    <citation type="submission" date="2024-01" db="EMBL/GenBank/DDBJ databases">
        <title>The genomes of 5 underutilized Papilionoideae crops provide insights into root nodulation and disease resistanc.</title>
        <authorList>
            <person name="Yuan L."/>
        </authorList>
    </citation>
    <scope>NUCLEOTIDE SEQUENCE [LARGE SCALE GENOMIC DNA]</scope>
    <source>
        <strain evidence="1">ZHUSHIDOU_FW_LH</strain>
        <tissue evidence="1">Leaf</tissue>
    </source>
</reference>
<comment type="caution">
    <text evidence="1">The sequence shown here is derived from an EMBL/GenBank/DDBJ whole genome shotgun (WGS) entry which is preliminary data.</text>
</comment>
<organism evidence="1 2">
    <name type="scientific">Crotalaria pallida</name>
    <name type="common">Smooth rattlebox</name>
    <name type="synonym">Crotalaria striata</name>
    <dbReference type="NCBI Taxonomy" id="3830"/>
    <lineage>
        <taxon>Eukaryota</taxon>
        <taxon>Viridiplantae</taxon>
        <taxon>Streptophyta</taxon>
        <taxon>Embryophyta</taxon>
        <taxon>Tracheophyta</taxon>
        <taxon>Spermatophyta</taxon>
        <taxon>Magnoliopsida</taxon>
        <taxon>eudicotyledons</taxon>
        <taxon>Gunneridae</taxon>
        <taxon>Pentapetalae</taxon>
        <taxon>rosids</taxon>
        <taxon>fabids</taxon>
        <taxon>Fabales</taxon>
        <taxon>Fabaceae</taxon>
        <taxon>Papilionoideae</taxon>
        <taxon>50 kb inversion clade</taxon>
        <taxon>genistoids sensu lato</taxon>
        <taxon>core genistoids</taxon>
        <taxon>Crotalarieae</taxon>
        <taxon>Crotalaria</taxon>
    </lineage>
</organism>
<dbReference type="EMBL" id="JAYWIO010000003">
    <property type="protein sequence ID" value="KAK7276243.1"/>
    <property type="molecule type" value="Genomic_DNA"/>
</dbReference>
<dbReference type="AlphaFoldDB" id="A0AAN9FQJ8"/>
<sequence length="70" mass="8361">MKTGMAIYESLVPTFTFLYQIIHLPLSSKGNLEKRIELCHFIRLIFFSRNFWTRLHLVQNASLIEMFQVQ</sequence>
<name>A0AAN9FQJ8_CROPI</name>
<gene>
    <name evidence="1" type="ORF">RIF29_17380</name>
</gene>
<protein>
    <submittedName>
        <fullName evidence="1">Uncharacterized protein</fullName>
    </submittedName>
</protein>
<proteinExistence type="predicted"/>
<accession>A0AAN9FQJ8</accession>
<dbReference type="Proteomes" id="UP001372338">
    <property type="component" value="Unassembled WGS sequence"/>
</dbReference>